<dbReference type="GO" id="GO:0016020">
    <property type="term" value="C:membrane"/>
    <property type="evidence" value="ECO:0007669"/>
    <property type="project" value="UniProtKB-SubCell"/>
</dbReference>
<evidence type="ECO:0000256" key="3">
    <source>
        <dbReference type="ARBA" id="ARBA00022692"/>
    </source>
</evidence>
<dbReference type="Gene3D" id="1.20.1280.290">
    <property type="match status" value="1"/>
</dbReference>
<dbReference type="InterPro" id="IPR006603">
    <property type="entry name" value="PQ-loop_rpt"/>
</dbReference>
<keyword evidence="3 9" id="KW-0812">Transmembrane</keyword>
<keyword evidence="5 9" id="KW-1133">Transmembrane helix</keyword>
<proteinExistence type="inferred from homology"/>
<evidence type="ECO:0000256" key="4">
    <source>
        <dbReference type="ARBA" id="ARBA00022737"/>
    </source>
</evidence>
<keyword evidence="6 9" id="KW-0472">Membrane</keyword>
<dbReference type="Pfam" id="PF04193">
    <property type="entry name" value="PQ-loop"/>
    <property type="match status" value="1"/>
</dbReference>
<dbReference type="InterPro" id="IPR016817">
    <property type="entry name" value="MannP-dilichol_defect-1"/>
</dbReference>
<evidence type="ECO:0000256" key="8">
    <source>
        <dbReference type="SAM" id="MobiDB-lite"/>
    </source>
</evidence>
<dbReference type="PANTHER" id="PTHR12226:SF2">
    <property type="entry name" value="MANNOSE-P-DOLICHOL UTILIZATION DEFECT 1 PROTEIN"/>
    <property type="match status" value="1"/>
</dbReference>
<comment type="similarity">
    <text evidence="7">Belongs to the MPDU1 (TC 2.A.43.3) family.</text>
</comment>
<evidence type="ECO:0000313" key="11">
    <source>
        <dbReference type="Proteomes" id="UP001213000"/>
    </source>
</evidence>
<feature type="transmembrane region" description="Helical" evidence="9">
    <location>
        <begin position="176"/>
        <end position="197"/>
    </location>
</feature>
<evidence type="ECO:0000256" key="6">
    <source>
        <dbReference type="ARBA" id="ARBA00023136"/>
    </source>
</evidence>
<feature type="transmembrane region" description="Helical" evidence="9">
    <location>
        <begin position="147"/>
        <end position="164"/>
    </location>
</feature>
<evidence type="ECO:0000256" key="2">
    <source>
        <dbReference type="ARBA" id="ARBA00022448"/>
    </source>
</evidence>
<name>A0AAD5W0G2_9AGAR</name>
<feature type="region of interest" description="Disordered" evidence="8">
    <location>
        <begin position="208"/>
        <end position="279"/>
    </location>
</feature>
<dbReference type="EMBL" id="JANIEX010000040">
    <property type="protein sequence ID" value="KAJ3575347.1"/>
    <property type="molecule type" value="Genomic_DNA"/>
</dbReference>
<sequence length="279" mass="29806">MLLSKAIRCSAIDSGRLKRASFSIVLNAGSAEGLSLTAYVLETLSYAITLAYSVKNNFPFSTYGENLFLTIQDILITLLIIAFAPSSSNKPRNLTLALLATAGAAYSIHSLPLSTLALVQFVTLPLSLFSKLPQIAQNARAGSTGQLSAVAVLAQVLGCVARLFTTATEVKDTLVLSGFALALALNLILGSQMWMYWGKAAKSKGAAPTKEKKAVKVEEESEEIVSPQVRAEKVKEEGKSSAYEALGVSPQPVHRFATPPPRSFSPAGSQRKWSRKTVD</sequence>
<keyword evidence="2" id="KW-0813">Transport</keyword>
<dbReference type="PANTHER" id="PTHR12226">
    <property type="entry name" value="MANNOSE-P-DOLICHOL UTILIZATION DEFECT 1 LEC35 -RELATED"/>
    <property type="match status" value="1"/>
</dbReference>
<comment type="caution">
    <text evidence="10">The sequence shown here is derived from an EMBL/GenBank/DDBJ whole genome shotgun (WGS) entry which is preliminary data.</text>
</comment>
<dbReference type="AlphaFoldDB" id="A0AAD5W0G2"/>
<organism evidence="10 11">
    <name type="scientific">Leucocoprinus birnbaumii</name>
    <dbReference type="NCBI Taxonomy" id="56174"/>
    <lineage>
        <taxon>Eukaryota</taxon>
        <taxon>Fungi</taxon>
        <taxon>Dikarya</taxon>
        <taxon>Basidiomycota</taxon>
        <taxon>Agaricomycotina</taxon>
        <taxon>Agaricomycetes</taxon>
        <taxon>Agaricomycetidae</taxon>
        <taxon>Agaricales</taxon>
        <taxon>Agaricineae</taxon>
        <taxon>Agaricaceae</taxon>
        <taxon>Leucocoprinus</taxon>
    </lineage>
</organism>
<evidence type="ECO:0000313" key="10">
    <source>
        <dbReference type="EMBL" id="KAJ3575347.1"/>
    </source>
</evidence>
<evidence type="ECO:0000256" key="1">
    <source>
        <dbReference type="ARBA" id="ARBA00004141"/>
    </source>
</evidence>
<feature type="transmembrane region" description="Helical" evidence="9">
    <location>
        <begin position="66"/>
        <end position="84"/>
    </location>
</feature>
<accession>A0AAD5W0G2</accession>
<comment type="subcellular location">
    <subcellularLocation>
        <location evidence="1">Membrane</location>
        <topology evidence="1">Multi-pass membrane protein</topology>
    </subcellularLocation>
</comment>
<keyword evidence="4" id="KW-0677">Repeat</keyword>
<dbReference type="Proteomes" id="UP001213000">
    <property type="component" value="Unassembled WGS sequence"/>
</dbReference>
<protein>
    <recommendedName>
        <fullName evidence="12">Mannose-P-dolichol utilization defect 1 protein homolog</fullName>
    </recommendedName>
</protein>
<evidence type="ECO:0000256" key="7">
    <source>
        <dbReference type="ARBA" id="ARBA00038475"/>
    </source>
</evidence>
<dbReference type="SMART" id="SM00679">
    <property type="entry name" value="CTNS"/>
    <property type="match status" value="1"/>
</dbReference>
<gene>
    <name evidence="10" type="ORF">NP233_g1156</name>
</gene>
<feature type="compositionally biased region" description="Basic and acidic residues" evidence="8">
    <location>
        <begin position="209"/>
        <end position="218"/>
    </location>
</feature>
<feature type="compositionally biased region" description="Basic and acidic residues" evidence="8">
    <location>
        <begin position="230"/>
        <end position="239"/>
    </location>
</feature>
<evidence type="ECO:0000256" key="5">
    <source>
        <dbReference type="ARBA" id="ARBA00022989"/>
    </source>
</evidence>
<evidence type="ECO:0000256" key="9">
    <source>
        <dbReference type="SAM" id="Phobius"/>
    </source>
</evidence>
<feature type="transmembrane region" description="Helical" evidence="9">
    <location>
        <begin position="104"/>
        <end position="126"/>
    </location>
</feature>
<evidence type="ECO:0008006" key="12">
    <source>
        <dbReference type="Google" id="ProtNLM"/>
    </source>
</evidence>
<reference evidence="10" key="1">
    <citation type="submission" date="2022-07" db="EMBL/GenBank/DDBJ databases">
        <title>Genome Sequence of Leucocoprinus birnbaumii.</title>
        <authorList>
            <person name="Buettner E."/>
        </authorList>
    </citation>
    <scope>NUCLEOTIDE SEQUENCE</scope>
    <source>
        <strain evidence="10">VT141</strain>
    </source>
</reference>
<keyword evidence="11" id="KW-1185">Reference proteome</keyword>